<gene>
    <name evidence="7" type="primary">LOC112467154</name>
</gene>
<keyword evidence="2" id="KW-0399">Innate immunity</keyword>
<dbReference type="Pfam" id="PF01510">
    <property type="entry name" value="Amidase_2"/>
    <property type="match status" value="1"/>
</dbReference>
<reference evidence="7" key="1">
    <citation type="submission" date="2025-08" db="UniProtKB">
        <authorList>
            <consortium name="RefSeq"/>
        </authorList>
    </citation>
    <scope>IDENTIFICATION</scope>
    <source>
        <tissue evidence="7">Whole body</tissue>
    </source>
</reference>
<dbReference type="GO" id="GO:0008745">
    <property type="term" value="F:N-acetylmuramoyl-L-alanine amidase activity"/>
    <property type="evidence" value="ECO:0007669"/>
    <property type="project" value="InterPro"/>
</dbReference>
<feature type="domain" description="Peptidoglycan recognition protein family" evidence="5">
    <location>
        <begin position="1"/>
        <end position="124"/>
    </location>
</feature>
<dbReference type="GO" id="GO:0008270">
    <property type="term" value="F:zinc ion binding"/>
    <property type="evidence" value="ECO:0007669"/>
    <property type="project" value="InterPro"/>
</dbReference>
<dbReference type="InterPro" id="IPR015510">
    <property type="entry name" value="PGRP"/>
</dbReference>
<protein>
    <submittedName>
        <fullName evidence="7">Peptidoglycan recognition protein 1-like</fullName>
    </submittedName>
</protein>
<organism evidence="6 7">
    <name type="scientific">Temnothorax curvispinosus</name>
    <dbReference type="NCBI Taxonomy" id="300111"/>
    <lineage>
        <taxon>Eukaryota</taxon>
        <taxon>Metazoa</taxon>
        <taxon>Ecdysozoa</taxon>
        <taxon>Arthropoda</taxon>
        <taxon>Hexapoda</taxon>
        <taxon>Insecta</taxon>
        <taxon>Pterygota</taxon>
        <taxon>Neoptera</taxon>
        <taxon>Endopterygota</taxon>
        <taxon>Hymenoptera</taxon>
        <taxon>Apocrita</taxon>
        <taxon>Aculeata</taxon>
        <taxon>Formicoidea</taxon>
        <taxon>Formicidae</taxon>
        <taxon>Myrmicinae</taxon>
        <taxon>Temnothorax</taxon>
    </lineage>
</organism>
<dbReference type="AlphaFoldDB" id="A0A6J1R8R2"/>
<evidence type="ECO:0000256" key="3">
    <source>
        <dbReference type="ARBA" id="ARBA00022859"/>
    </source>
</evidence>
<dbReference type="InterPro" id="IPR002502">
    <property type="entry name" value="Amidase_domain"/>
</dbReference>
<dbReference type="FunFam" id="3.40.80.10:FF:000001">
    <property type="entry name" value="Peptidoglycan recognition protein 1"/>
    <property type="match status" value="1"/>
</dbReference>
<dbReference type="SUPFAM" id="SSF55846">
    <property type="entry name" value="N-acetylmuramoyl-L-alanine amidase-like"/>
    <property type="match status" value="1"/>
</dbReference>
<comment type="similarity">
    <text evidence="1">Belongs to the N-acetylmuramoyl-L-alanine amidase 2 family.</text>
</comment>
<dbReference type="OrthoDB" id="7553606at2759"/>
<proteinExistence type="inferred from homology"/>
<dbReference type="InterPro" id="IPR006619">
    <property type="entry name" value="PGRP_domain_met/bac"/>
</dbReference>
<keyword evidence="3" id="KW-0391">Immunity</keyword>
<dbReference type="Proteomes" id="UP000504618">
    <property type="component" value="Unplaced"/>
</dbReference>
<evidence type="ECO:0000259" key="4">
    <source>
        <dbReference type="SMART" id="SM00644"/>
    </source>
</evidence>
<evidence type="ECO:0000256" key="2">
    <source>
        <dbReference type="ARBA" id="ARBA00022588"/>
    </source>
</evidence>
<evidence type="ECO:0000259" key="5">
    <source>
        <dbReference type="SMART" id="SM00701"/>
    </source>
</evidence>
<dbReference type="SMART" id="SM00701">
    <property type="entry name" value="PGRP"/>
    <property type="match status" value="1"/>
</dbReference>
<sequence>KLPVPYVIISYSATSVCITPSDCAFQVRFLQYSHFNDFNFVDIGYNFFVRDDGFAYVGRSWNYVGAHARGYNSKSIGISFIGGFNLTVPPKPQLRAARKFIELGVKAGKIAPDYKLLVGHRQVSKTLSPGDALYNEVKK</sequence>
<feature type="domain" description="N-acetylmuramoyl-L-alanine amidase" evidence="4">
    <location>
        <begin position="1"/>
        <end position="130"/>
    </location>
</feature>
<dbReference type="SMART" id="SM00644">
    <property type="entry name" value="Ami_2"/>
    <property type="match status" value="1"/>
</dbReference>
<accession>A0A6J1R8R2</accession>
<dbReference type="Gene3D" id="3.40.80.10">
    <property type="entry name" value="Peptidoglycan recognition protein-like"/>
    <property type="match status" value="1"/>
</dbReference>
<evidence type="ECO:0000313" key="7">
    <source>
        <dbReference type="RefSeq" id="XP_024891404.1"/>
    </source>
</evidence>
<dbReference type="RefSeq" id="XP_024891404.1">
    <property type="nucleotide sequence ID" value="XM_025035636.1"/>
</dbReference>
<dbReference type="GO" id="GO:0009253">
    <property type="term" value="P:peptidoglycan catabolic process"/>
    <property type="evidence" value="ECO:0007669"/>
    <property type="project" value="InterPro"/>
</dbReference>
<dbReference type="CDD" id="cd06583">
    <property type="entry name" value="PGRP"/>
    <property type="match status" value="1"/>
</dbReference>
<evidence type="ECO:0000313" key="6">
    <source>
        <dbReference type="Proteomes" id="UP000504618"/>
    </source>
</evidence>
<dbReference type="GO" id="GO:0045087">
    <property type="term" value="P:innate immune response"/>
    <property type="evidence" value="ECO:0007669"/>
    <property type="project" value="UniProtKB-KW"/>
</dbReference>
<dbReference type="InterPro" id="IPR036505">
    <property type="entry name" value="Amidase/PGRP_sf"/>
</dbReference>
<dbReference type="PANTHER" id="PTHR11022">
    <property type="entry name" value="PEPTIDOGLYCAN RECOGNITION PROTEIN"/>
    <property type="match status" value="1"/>
</dbReference>
<feature type="non-terminal residue" evidence="7">
    <location>
        <position position="1"/>
    </location>
</feature>
<dbReference type="GeneID" id="112467154"/>
<evidence type="ECO:0000256" key="1">
    <source>
        <dbReference type="ARBA" id="ARBA00007553"/>
    </source>
</evidence>
<name>A0A6J1R8R2_9HYME</name>
<dbReference type="PANTHER" id="PTHR11022:SF41">
    <property type="entry name" value="PEPTIDOGLYCAN-RECOGNITION PROTEIN LC-RELATED"/>
    <property type="match status" value="1"/>
</dbReference>
<keyword evidence="6" id="KW-1185">Reference proteome</keyword>